<proteinExistence type="predicted"/>
<accession>U6FR77</accession>
<gene>
    <name evidence="1" type="ORF">EgrG_002009300</name>
</gene>
<reference evidence="3" key="2">
    <citation type="submission" date="2020-10" db="UniProtKB">
        <authorList>
            <consortium name="WormBaseParasite"/>
        </authorList>
    </citation>
    <scope>IDENTIFICATION</scope>
</reference>
<dbReference type="AlphaFoldDB" id="U6FR77"/>
<dbReference type="WBParaSite" id="EgrG_002009300">
    <property type="protein sequence ID" value="EgrG_002009300"/>
    <property type="gene ID" value="EgrG_002009300"/>
</dbReference>
<feature type="non-terminal residue" evidence="1">
    <location>
        <position position="1"/>
    </location>
</feature>
<reference evidence="1 2" key="1">
    <citation type="journal article" date="2013" name="Nature">
        <title>The genomes of four tapeworm species reveal adaptations to parasitism.</title>
        <authorList>
            <person name="Tsai I.J."/>
            <person name="Zarowiecki M."/>
            <person name="Holroyd N."/>
            <person name="Garciarrubio A."/>
            <person name="Sanchez-Flores A."/>
            <person name="Brooks K.L."/>
            <person name="Tracey A."/>
            <person name="Bobes R.J."/>
            <person name="Fragoso G."/>
            <person name="Sciutto E."/>
            <person name="Aslett M."/>
            <person name="Beasley H."/>
            <person name="Bennett H.M."/>
            <person name="Cai J."/>
            <person name="Camicia F."/>
            <person name="Clark R."/>
            <person name="Cucher M."/>
            <person name="De Silva N."/>
            <person name="Day T.A."/>
            <person name="Deplazes P."/>
            <person name="Estrada K."/>
            <person name="Fernandez C."/>
            <person name="Holland P.W."/>
            <person name="Hou J."/>
            <person name="Hu S."/>
            <person name="Huckvale T."/>
            <person name="Hung S.S."/>
            <person name="Kamenetzky L."/>
            <person name="Keane J.A."/>
            <person name="Kiss F."/>
            <person name="Koziol U."/>
            <person name="Lambert O."/>
            <person name="Liu K."/>
            <person name="Luo X."/>
            <person name="Luo Y."/>
            <person name="Macchiaroli N."/>
            <person name="Nichol S."/>
            <person name="Paps J."/>
            <person name="Parkinson J."/>
            <person name="Pouchkina-Stantcheva N."/>
            <person name="Riddiford N."/>
            <person name="Rosenzvit M."/>
            <person name="Salinas G."/>
            <person name="Wasmuth J.D."/>
            <person name="Zamanian M."/>
            <person name="Zheng Y."/>
            <person name="Cai X."/>
            <person name="Soberon X."/>
            <person name="Olson P.D."/>
            <person name="Laclette J.P."/>
            <person name="Brehm K."/>
            <person name="Berriman M."/>
            <person name="Garciarrubio A."/>
            <person name="Bobes R.J."/>
            <person name="Fragoso G."/>
            <person name="Sanchez-Flores A."/>
            <person name="Estrada K."/>
            <person name="Cevallos M.A."/>
            <person name="Morett E."/>
            <person name="Gonzalez V."/>
            <person name="Portillo T."/>
            <person name="Ochoa-Leyva A."/>
            <person name="Jose M.V."/>
            <person name="Sciutto E."/>
            <person name="Landa A."/>
            <person name="Jimenez L."/>
            <person name="Valdes V."/>
            <person name="Carrero J.C."/>
            <person name="Larralde C."/>
            <person name="Morales-Montor J."/>
            <person name="Limon-Lason J."/>
            <person name="Soberon X."/>
            <person name="Laclette J.P."/>
        </authorList>
    </citation>
    <scope>NUCLEOTIDE SEQUENCE [LARGE SCALE GENOMIC DNA]</scope>
</reference>
<evidence type="ECO:0000313" key="3">
    <source>
        <dbReference type="WBParaSite" id="EgrG_002009300"/>
    </source>
</evidence>
<protein>
    <submittedName>
        <fullName evidence="1 3">Uncharacterized protein</fullName>
    </submittedName>
</protein>
<organism evidence="1">
    <name type="scientific">Echinococcus granulosus</name>
    <name type="common">Hydatid tapeworm</name>
    <dbReference type="NCBI Taxonomy" id="6210"/>
    <lineage>
        <taxon>Eukaryota</taxon>
        <taxon>Metazoa</taxon>
        <taxon>Spiralia</taxon>
        <taxon>Lophotrochozoa</taxon>
        <taxon>Platyhelminthes</taxon>
        <taxon>Cestoda</taxon>
        <taxon>Eucestoda</taxon>
        <taxon>Cyclophyllidea</taxon>
        <taxon>Taeniidae</taxon>
        <taxon>Echinococcus</taxon>
        <taxon>Echinococcus granulosus group</taxon>
    </lineage>
</organism>
<evidence type="ECO:0000313" key="2">
    <source>
        <dbReference type="Proteomes" id="UP000492820"/>
    </source>
</evidence>
<evidence type="ECO:0000313" key="1">
    <source>
        <dbReference type="EMBL" id="CDI70154.1"/>
    </source>
</evidence>
<sequence length="66" mass="7604">FIILISFLEIREEISGKTLFFPSDDKSQLIAALIIFGIVGDAGVDRCQNKSWGRARRIRGILWHWE</sequence>
<dbReference type="EMBL" id="CBLN010003771">
    <property type="protein sequence ID" value="CDI70154.1"/>
    <property type="molecule type" value="Genomic_DNA"/>
</dbReference>
<dbReference type="Proteomes" id="UP000492820">
    <property type="component" value="Unassembled WGS sequence"/>
</dbReference>
<name>U6FR77_ECHGR</name>